<feature type="compositionally biased region" description="Low complexity" evidence="4">
    <location>
        <begin position="193"/>
        <end position="209"/>
    </location>
</feature>
<dbReference type="AlphaFoldDB" id="A0A0U5L7K3"/>
<evidence type="ECO:0000313" key="7">
    <source>
        <dbReference type="Proteomes" id="UP000059419"/>
    </source>
</evidence>
<dbReference type="PRINTS" id="PR01007">
    <property type="entry name" value="FLGHOOKFLIK"/>
</dbReference>
<dbReference type="Pfam" id="PF02120">
    <property type="entry name" value="Flg_hook"/>
    <property type="match status" value="1"/>
</dbReference>
<dbReference type="STRING" id="1619313.EM595_2238"/>
<dbReference type="GO" id="GO:0009424">
    <property type="term" value="C:bacterial-type flagellum hook"/>
    <property type="evidence" value="ECO:0007669"/>
    <property type="project" value="InterPro"/>
</dbReference>
<comment type="similarity">
    <text evidence="2">Belongs to the FliK family.</text>
</comment>
<feature type="compositionally biased region" description="Polar residues" evidence="4">
    <location>
        <begin position="373"/>
        <end position="387"/>
    </location>
</feature>
<keyword evidence="7" id="KW-1185">Reference proteome</keyword>
<gene>
    <name evidence="6" type="ORF">EM595_2238</name>
</gene>
<name>A0A0U5L7K3_9GAMM</name>
<evidence type="ECO:0000256" key="1">
    <source>
        <dbReference type="ARBA" id="ARBA00003944"/>
    </source>
</evidence>
<sequence>MITLPLLATGVKAGAHAGKADASGLTDALTGDGTGALPEGFVTLLGNRLLALAQSGAENGKAAIKAAPADEKATPVGELSALLSSLEQPGSLSTLLQPENAKGAVKSADDKEKQPLEALSDSDKQTLQALFAMLPQAAPIVPAAQQVTQATSSDLSVLSGGGKSGGNNALLSALLGKASASGETDDDGVTTPGSLLTSAGASTSGTTTASSAAAGAMGLQAGSSNSNAQQLDASFQQMLGGALKESIKDQNDNSAAVTLTSASSVAMAPTASATTSTPMTPQLNSQLGSPEWQQALSQQVLMFSRNGQQHAELRLHPEDLGSIQISLKIDNDQAQMSMVSGHSQVRAALEAAMPQLRTALADSGINLGQSDVSGETLPQNQGFTGQQENRRDAQSGMFSLGQDDEHEITPIAVPAALQARANGSGSVDIFA</sequence>
<evidence type="ECO:0000256" key="4">
    <source>
        <dbReference type="SAM" id="MobiDB-lite"/>
    </source>
</evidence>
<feature type="domain" description="Flagellar hook-length control protein-like C-terminal" evidence="5">
    <location>
        <begin position="298"/>
        <end position="377"/>
    </location>
</feature>
<dbReference type="Proteomes" id="UP000059419">
    <property type="component" value="Chromosome 1"/>
</dbReference>
<keyword evidence="3" id="KW-1005">Bacterial flagellum biogenesis</keyword>
<dbReference type="PANTHER" id="PTHR37533:SF2">
    <property type="entry name" value="FLAGELLAR HOOK-LENGTH CONTROL PROTEIN"/>
    <property type="match status" value="1"/>
</dbReference>
<accession>A0A0U5L7K3</accession>
<evidence type="ECO:0000256" key="2">
    <source>
        <dbReference type="ARBA" id="ARBA00009149"/>
    </source>
</evidence>
<feature type="compositionally biased region" description="Low complexity" evidence="4">
    <location>
        <begin position="269"/>
        <end position="281"/>
    </location>
</feature>
<dbReference type="PANTHER" id="PTHR37533">
    <property type="entry name" value="FLAGELLAR HOOK-LENGTH CONTROL PROTEIN"/>
    <property type="match status" value="1"/>
</dbReference>
<dbReference type="InterPro" id="IPR001635">
    <property type="entry name" value="Flag_hook_Flik"/>
</dbReference>
<feature type="region of interest" description="Disordered" evidence="4">
    <location>
        <begin position="180"/>
        <end position="209"/>
    </location>
</feature>
<dbReference type="OrthoDB" id="1792985at2"/>
<dbReference type="InterPro" id="IPR021136">
    <property type="entry name" value="Flagellar_hook_control-like_C"/>
</dbReference>
<dbReference type="InterPro" id="IPR052563">
    <property type="entry name" value="FliK"/>
</dbReference>
<dbReference type="GO" id="GO:0044780">
    <property type="term" value="P:bacterial-type flagellum assembly"/>
    <property type="evidence" value="ECO:0007669"/>
    <property type="project" value="InterPro"/>
</dbReference>
<feature type="region of interest" description="Disordered" evidence="4">
    <location>
        <begin position="373"/>
        <end position="393"/>
    </location>
</feature>
<protein>
    <recommendedName>
        <fullName evidence="5">Flagellar hook-length control protein-like C-terminal domain-containing protein</fullName>
    </recommendedName>
</protein>
<evidence type="ECO:0000259" key="5">
    <source>
        <dbReference type="Pfam" id="PF02120"/>
    </source>
</evidence>
<evidence type="ECO:0000313" key="6">
    <source>
        <dbReference type="EMBL" id="CUU24471.1"/>
    </source>
</evidence>
<dbReference type="PATRIC" id="fig|1619313.3.peg.2329"/>
<feature type="region of interest" description="Disordered" evidence="4">
    <location>
        <begin position="269"/>
        <end position="290"/>
    </location>
</feature>
<dbReference type="EMBL" id="LN907827">
    <property type="protein sequence ID" value="CUU24471.1"/>
    <property type="molecule type" value="Genomic_DNA"/>
</dbReference>
<reference evidence="7" key="1">
    <citation type="submission" date="2015-11" db="EMBL/GenBank/DDBJ databases">
        <authorList>
            <person name="Blom J."/>
        </authorList>
    </citation>
    <scope>NUCLEOTIDE SEQUENCE [LARGE SCALE GENOMIC DNA]</scope>
</reference>
<evidence type="ECO:0000256" key="3">
    <source>
        <dbReference type="ARBA" id="ARBA00022795"/>
    </source>
</evidence>
<comment type="function">
    <text evidence="1">Controls the length of the flagellar hook.</text>
</comment>
<organism evidence="6 7">
    <name type="scientific">Duffyella gerundensis</name>
    <dbReference type="NCBI Taxonomy" id="1619313"/>
    <lineage>
        <taxon>Bacteria</taxon>
        <taxon>Pseudomonadati</taxon>
        <taxon>Pseudomonadota</taxon>
        <taxon>Gammaproteobacteria</taxon>
        <taxon>Enterobacterales</taxon>
        <taxon>Erwiniaceae</taxon>
        <taxon>Duffyella</taxon>
    </lineage>
</organism>
<dbReference type="Gene3D" id="3.30.750.140">
    <property type="match status" value="1"/>
</dbReference>
<proteinExistence type="inferred from homology"/>
<dbReference type="RefSeq" id="WP_067431704.1">
    <property type="nucleotide sequence ID" value="NZ_JACSXD010000016.1"/>
</dbReference>
<dbReference type="InterPro" id="IPR038610">
    <property type="entry name" value="FliK-like_C_sf"/>
</dbReference>
<dbReference type="CDD" id="cd17470">
    <property type="entry name" value="T3SS_Flik_C"/>
    <property type="match status" value="1"/>
</dbReference>
<dbReference type="KEGG" id="ege:EM595_2238"/>